<dbReference type="EMBL" id="LR881104">
    <property type="protein sequence ID" value="CAD5236022.1"/>
    <property type="molecule type" value="Genomic_DNA"/>
</dbReference>
<sequence length="56" mass="6309">MLETLMPFLPVVWVGMLIYALASARGNAGTIHLVLSMIGLCFTTYWMIYHFSADKL</sequence>
<keyword evidence="1" id="KW-0472">Membrane</keyword>
<evidence type="ECO:0000256" key="1">
    <source>
        <dbReference type="SAM" id="Phobius"/>
    </source>
</evidence>
<evidence type="ECO:0000313" key="3">
    <source>
        <dbReference type="Proteomes" id="UP000596247"/>
    </source>
</evidence>
<protein>
    <submittedName>
        <fullName evidence="2">Uncharacterized protein</fullName>
    </submittedName>
</protein>
<keyword evidence="3" id="KW-1185">Reference proteome</keyword>
<evidence type="ECO:0000313" key="2">
    <source>
        <dbReference type="EMBL" id="CAD5236022.1"/>
    </source>
</evidence>
<organism evidence="2 3">
    <name type="scientific">Klebsiella phage vB_KvM-Eowyn</name>
    <dbReference type="NCBI Taxonomy" id="2762819"/>
    <lineage>
        <taxon>Viruses</taxon>
        <taxon>Duplodnaviria</taxon>
        <taxon>Heunggongvirae</taxon>
        <taxon>Uroviricota</taxon>
        <taxon>Caudoviricetes</taxon>
        <taxon>Chimalliviridae</taxon>
        <taxon>Eowynvirus</taxon>
        <taxon>Eowynvirus eowyn</taxon>
    </lineage>
</organism>
<proteinExistence type="predicted"/>
<keyword evidence="1" id="KW-1133">Transmembrane helix</keyword>
<name>A0A7R8MJ96_9CAUD</name>
<feature type="transmembrane region" description="Helical" evidence="1">
    <location>
        <begin position="31"/>
        <end position="49"/>
    </location>
</feature>
<feature type="transmembrane region" description="Helical" evidence="1">
    <location>
        <begin position="6"/>
        <end position="24"/>
    </location>
</feature>
<reference evidence="2 3" key="1">
    <citation type="submission" date="2020-09" db="EMBL/GenBank/DDBJ databases">
        <authorList>
            <person name="Jameson E."/>
        </authorList>
    </citation>
    <scope>NUCLEOTIDE SEQUENCE [LARGE SCALE GENOMIC DNA]</scope>
</reference>
<keyword evidence="1" id="KW-0812">Transmembrane</keyword>
<accession>A0A7R8MJ96</accession>
<gene>
    <name evidence="2" type="ORF">LLCLJKAH_00033</name>
</gene>
<dbReference type="Proteomes" id="UP000596247">
    <property type="component" value="Chromosome"/>
</dbReference>